<keyword evidence="1" id="KW-0808">Transferase</keyword>
<dbReference type="PANTHER" id="PTHR32385:SF15">
    <property type="entry name" value="INOSITOL PHOSPHOCERAMIDE MANNOSYLTRANSFERASE 1"/>
    <property type="match status" value="1"/>
</dbReference>
<accession>A0A6C0HCH7</accession>
<proteinExistence type="predicted"/>
<keyword evidence="2" id="KW-0812">Transmembrane</keyword>
<name>A0A6C0HCH7_9ZZZZ</name>
<organism evidence="3">
    <name type="scientific">viral metagenome</name>
    <dbReference type="NCBI Taxonomy" id="1070528"/>
    <lineage>
        <taxon>unclassified sequences</taxon>
        <taxon>metagenomes</taxon>
        <taxon>organismal metagenomes</taxon>
    </lineage>
</organism>
<dbReference type="GO" id="GO:0000030">
    <property type="term" value="F:mannosyltransferase activity"/>
    <property type="evidence" value="ECO:0007669"/>
    <property type="project" value="TreeGrafter"/>
</dbReference>
<protein>
    <recommendedName>
        <fullName evidence="4">Glycosyltransferase</fullName>
    </recommendedName>
</protein>
<dbReference type="Gene3D" id="3.90.550.20">
    <property type="match status" value="1"/>
</dbReference>
<dbReference type="SUPFAM" id="SSF53448">
    <property type="entry name" value="Nucleotide-diphospho-sugar transferases"/>
    <property type="match status" value="1"/>
</dbReference>
<dbReference type="Pfam" id="PF04488">
    <property type="entry name" value="Gly_transf_sug"/>
    <property type="match status" value="1"/>
</dbReference>
<dbReference type="PANTHER" id="PTHR32385">
    <property type="entry name" value="MANNOSYL PHOSPHORYLINOSITOL CERAMIDE SYNTHASE"/>
    <property type="match status" value="1"/>
</dbReference>
<feature type="transmembrane region" description="Helical" evidence="2">
    <location>
        <begin position="6"/>
        <end position="21"/>
    </location>
</feature>
<dbReference type="AlphaFoldDB" id="A0A6C0HCH7"/>
<dbReference type="InterPro" id="IPR051706">
    <property type="entry name" value="Glycosyltransferase_domain"/>
</dbReference>
<dbReference type="InterPro" id="IPR029044">
    <property type="entry name" value="Nucleotide-diphossugar_trans"/>
</dbReference>
<evidence type="ECO:0000313" key="3">
    <source>
        <dbReference type="EMBL" id="QHT77845.1"/>
    </source>
</evidence>
<keyword evidence="2" id="KW-0472">Membrane</keyword>
<sequence length="271" mass="32877">MDLYVLFIIIFILLLLIYAYFNDRAKIKNERVETSEPNVIPNVIYQTWHTKDLPPNMQKCVDKLKREHPDYEYHLYDDTDCRNFIKDNFDSSILHAFDTLIPGAYKADLWRYCILYKKGGIYLDIKYQCENGFSFRQLEKNKEYFVLDRPGFWKQKKHGIYNAFMVCKPGNKTLLNCIYKISENVYRRFYDFNQLYPTGPGLLGELYFHKLDPISQLKDFVMNYKYTDKNDLILYNTNIILKNYDEYRKEQNVNQTNKHYHTLWHERNIYK</sequence>
<dbReference type="GO" id="GO:0051999">
    <property type="term" value="P:mannosyl-inositol phosphorylceramide biosynthetic process"/>
    <property type="evidence" value="ECO:0007669"/>
    <property type="project" value="TreeGrafter"/>
</dbReference>
<dbReference type="EMBL" id="MN739922">
    <property type="protein sequence ID" value="QHT77845.1"/>
    <property type="molecule type" value="Genomic_DNA"/>
</dbReference>
<evidence type="ECO:0000256" key="1">
    <source>
        <dbReference type="ARBA" id="ARBA00022679"/>
    </source>
</evidence>
<reference evidence="3" key="1">
    <citation type="journal article" date="2020" name="Nature">
        <title>Giant virus diversity and host interactions through global metagenomics.</title>
        <authorList>
            <person name="Schulz F."/>
            <person name="Roux S."/>
            <person name="Paez-Espino D."/>
            <person name="Jungbluth S."/>
            <person name="Walsh D.A."/>
            <person name="Denef V.J."/>
            <person name="McMahon K.D."/>
            <person name="Konstantinidis K.T."/>
            <person name="Eloe-Fadrosh E.A."/>
            <person name="Kyrpides N.C."/>
            <person name="Woyke T."/>
        </authorList>
    </citation>
    <scope>NUCLEOTIDE SEQUENCE</scope>
    <source>
        <strain evidence="3">GVMAG-M-3300023179-90</strain>
    </source>
</reference>
<keyword evidence="2" id="KW-1133">Transmembrane helix</keyword>
<evidence type="ECO:0000256" key="2">
    <source>
        <dbReference type="SAM" id="Phobius"/>
    </source>
</evidence>
<dbReference type="GO" id="GO:0016020">
    <property type="term" value="C:membrane"/>
    <property type="evidence" value="ECO:0007669"/>
    <property type="project" value="GOC"/>
</dbReference>
<dbReference type="InterPro" id="IPR007577">
    <property type="entry name" value="GlycoTrfase_DXD_sugar-bd_CS"/>
</dbReference>
<evidence type="ECO:0008006" key="4">
    <source>
        <dbReference type="Google" id="ProtNLM"/>
    </source>
</evidence>